<dbReference type="SMART" id="SM00336">
    <property type="entry name" value="BBOX"/>
    <property type="match status" value="1"/>
</dbReference>
<dbReference type="PANTHER" id="PTHR25465">
    <property type="entry name" value="B-BOX DOMAIN CONTAINING"/>
    <property type="match status" value="1"/>
</dbReference>
<evidence type="ECO:0000256" key="7">
    <source>
        <dbReference type="SAM" id="Coils"/>
    </source>
</evidence>
<dbReference type="AlphaFoldDB" id="A0A8C6T7A2"/>
<dbReference type="Pfam" id="PF15227">
    <property type="entry name" value="zf-C3HC4_4"/>
    <property type="match status" value="1"/>
</dbReference>
<evidence type="ECO:0000256" key="5">
    <source>
        <dbReference type="ARBA" id="ARBA00022859"/>
    </source>
</evidence>
<feature type="domain" description="B30.2/SPRY" evidence="10">
    <location>
        <begin position="353"/>
        <end position="536"/>
    </location>
</feature>
<keyword evidence="3 6" id="KW-0863">Zinc-finger</keyword>
<evidence type="ECO:0000256" key="4">
    <source>
        <dbReference type="ARBA" id="ARBA00022833"/>
    </source>
</evidence>
<dbReference type="SMART" id="SM00589">
    <property type="entry name" value="PRY"/>
    <property type="match status" value="1"/>
</dbReference>
<dbReference type="GO" id="GO:0005737">
    <property type="term" value="C:cytoplasm"/>
    <property type="evidence" value="ECO:0007669"/>
    <property type="project" value="UniProtKB-ARBA"/>
</dbReference>
<dbReference type="InterPro" id="IPR001841">
    <property type="entry name" value="Znf_RING"/>
</dbReference>
<dbReference type="PROSITE" id="PS50089">
    <property type="entry name" value="ZF_RING_2"/>
    <property type="match status" value="1"/>
</dbReference>
<evidence type="ECO:0000313" key="11">
    <source>
        <dbReference type="Ensembl" id="ENSNMLP00000017484.1"/>
    </source>
</evidence>
<dbReference type="SUPFAM" id="SSF49899">
    <property type="entry name" value="Concanavalin A-like lectins/glucanases"/>
    <property type="match status" value="1"/>
</dbReference>
<keyword evidence="7" id="KW-0175">Coiled coil</keyword>
<dbReference type="Gene3D" id="3.30.160.60">
    <property type="entry name" value="Classic Zinc Finger"/>
    <property type="match status" value="1"/>
</dbReference>
<dbReference type="Pfam" id="PF13765">
    <property type="entry name" value="PRY"/>
    <property type="match status" value="1"/>
</dbReference>
<dbReference type="GO" id="GO:0045087">
    <property type="term" value="P:innate immune response"/>
    <property type="evidence" value="ECO:0007669"/>
    <property type="project" value="UniProtKB-KW"/>
</dbReference>
<feature type="coiled-coil region" evidence="7">
    <location>
        <begin position="200"/>
        <end position="292"/>
    </location>
</feature>
<evidence type="ECO:0000259" key="10">
    <source>
        <dbReference type="PROSITE" id="PS50188"/>
    </source>
</evidence>
<sequence length="536" mass="61480">MAQSSLDLALSCSVCLDELKEPVTIPCGHSYCSLCIHSHWDREETEKRLYSCPQCRQSFSPRPVPGKNIVLAGLVEELKRSRLTAPPADYAAPEDVSCDVCTGRKLKALRSCLQCVASYCERHLQPHHDSAALQRHQLVAPSHTLQENLCSEHNEVKKMFCRTDQQFLCVVCCMDQHKGHDTVSTAAERAQRQAQLPNRRTRLLQSLQHKETELNRLQQEAQDISRSAQTAVQHSGDSFREMVLLLEKRRSEVEQQIRFEQETHLRRVQELQDQLQQDVTELKRSISELDTLSLTVDHNQKKKKKNFIYIEPLSTDTKETESMIQTGPRLHFEDVTRSVSELRDQLQLILTEFKLSPAKHITREDFLRYARDITLDPNTAHTYLSLSDGNRRATFQFESQDYPDHPDRFRVCQVLSREELTGCCYWELERSGFVYVAAAYKDTERNCYFGDNDTSWALYCDGSGYSFCHDKVQSKLSGPVGSRIGVYLDHSSGALSFYSVQDQTMKLLHRVETKFTRPLHAAVCVYPGSSIIIRNI</sequence>
<dbReference type="Gene3D" id="2.60.120.920">
    <property type="match status" value="1"/>
</dbReference>
<name>A0A8C6T7A2_9GOBI</name>
<dbReference type="SUPFAM" id="SSF57850">
    <property type="entry name" value="RING/U-box"/>
    <property type="match status" value="1"/>
</dbReference>
<evidence type="ECO:0000256" key="1">
    <source>
        <dbReference type="ARBA" id="ARBA00022588"/>
    </source>
</evidence>
<dbReference type="PANTHER" id="PTHR25465:SF5">
    <property type="entry name" value="E3 UBIQUITIN_ISG15 LIGASE TRIM25-RELATED"/>
    <property type="match status" value="1"/>
</dbReference>
<dbReference type="Proteomes" id="UP000694523">
    <property type="component" value="Unplaced"/>
</dbReference>
<dbReference type="PROSITE" id="PS00518">
    <property type="entry name" value="ZF_RING_1"/>
    <property type="match status" value="1"/>
</dbReference>
<dbReference type="SMART" id="SM00184">
    <property type="entry name" value="RING"/>
    <property type="match status" value="1"/>
</dbReference>
<proteinExistence type="predicted"/>
<feature type="domain" description="B box-type" evidence="9">
    <location>
        <begin position="145"/>
        <end position="185"/>
    </location>
</feature>
<dbReference type="InterPro" id="IPR003879">
    <property type="entry name" value="Butyrophylin_SPRY"/>
</dbReference>
<organism evidence="11 12">
    <name type="scientific">Neogobius melanostomus</name>
    <name type="common">round goby</name>
    <dbReference type="NCBI Taxonomy" id="47308"/>
    <lineage>
        <taxon>Eukaryota</taxon>
        <taxon>Metazoa</taxon>
        <taxon>Chordata</taxon>
        <taxon>Craniata</taxon>
        <taxon>Vertebrata</taxon>
        <taxon>Euteleostomi</taxon>
        <taxon>Actinopterygii</taxon>
        <taxon>Neopterygii</taxon>
        <taxon>Teleostei</taxon>
        <taxon>Neoteleostei</taxon>
        <taxon>Acanthomorphata</taxon>
        <taxon>Gobiaria</taxon>
        <taxon>Gobiiformes</taxon>
        <taxon>Gobioidei</taxon>
        <taxon>Gobiidae</taxon>
        <taxon>Benthophilinae</taxon>
        <taxon>Neogobiini</taxon>
        <taxon>Neogobius</taxon>
    </lineage>
</organism>
<dbReference type="SMART" id="SM00449">
    <property type="entry name" value="SPRY"/>
    <property type="match status" value="1"/>
</dbReference>
<dbReference type="Gene3D" id="3.30.40.10">
    <property type="entry name" value="Zinc/RING finger domain, C3HC4 (zinc finger)"/>
    <property type="match status" value="1"/>
</dbReference>
<evidence type="ECO:0000256" key="2">
    <source>
        <dbReference type="ARBA" id="ARBA00022723"/>
    </source>
</evidence>
<evidence type="ECO:0000256" key="3">
    <source>
        <dbReference type="ARBA" id="ARBA00022771"/>
    </source>
</evidence>
<dbReference type="SUPFAM" id="SSF57845">
    <property type="entry name" value="B-box zinc-binding domain"/>
    <property type="match status" value="1"/>
</dbReference>
<dbReference type="InterPro" id="IPR051051">
    <property type="entry name" value="E3_ubiq-ligase_TRIM/RNF"/>
</dbReference>
<dbReference type="GO" id="GO:0008270">
    <property type="term" value="F:zinc ion binding"/>
    <property type="evidence" value="ECO:0007669"/>
    <property type="project" value="UniProtKB-KW"/>
</dbReference>
<dbReference type="InterPro" id="IPR017907">
    <property type="entry name" value="Znf_RING_CS"/>
</dbReference>
<protein>
    <recommendedName>
        <fullName evidence="13">Tripartite motif-containing protein 16-like</fullName>
    </recommendedName>
</protein>
<dbReference type="InterPro" id="IPR006574">
    <property type="entry name" value="PRY"/>
</dbReference>
<feature type="domain" description="RING-type" evidence="8">
    <location>
        <begin position="12"/>
        <end position="56"/>
    </location>
</feature>
<evidence type="ECO:0000313" key="12">
    <source>
        <dbReference type="Proteomes" id="UP000694523"/>
    </source>
</evidence>
<dbReference type="InterPro" id="IPR058030">
    <property type="entry name" value="TRIM8/14/16/25/29/45/65_CC"/>
</dbReference>
<dbReference type="Pfam" id="PF00643">
    <property type="entry name" value="zf-B_box"/>
    <property type="match status" value="1"/>
</dbReference>
<accession>A0A8C6T7A2</accession>
<dbReference type="PROSITE" id="PS50119">
    <property type="entry name" value="ZF_BBOX"/>
    <property type="match status" value="1"/>
</dbReference>
<keyword evidence="5" id="KW-0391">Immunity</keyword>
<dbReference type="Gene3D" id="4.10.830.40">
    <property type="match status" value="1"/>
</dbReference>
<dbReference type="PROSITE" id="PS50188">
    <property type="entry name" value="B302_SPRY"/>
    <property type="match status" value="1"/>
</dbReference>
<keyword evidence="2" id="KW-0479">Metal-binding</keyword>
<evidence type="ECO:0008006" key="13">
    <source>
        <dbReference type="Google" id="ProtNLM"/>
    </source>
</evidence>
<dbReference type="InterPro" id="IPR013083">
    <property type="entry name" value="Znf_RING/FYVE/PHD"/>
</dbReference>
<keyword evidence="4" id="KW-0862">Zinc</keyword>
<dbReference type="InterPro" id="IPR000315">
    <property type="entry name" value="Znf_B-box"/>
</dbReference>
<evidence type="ECO:0000259" key="9">
    <source>
        <dbReference type="PROSITE" id="PS50119"/>
    </source>
</evidence>
<dbReference type="Pfam" id="PF00622">
    <property type="entry name" value="SPRY"/>
    <property type="match status" value="1"/>
</dbReference>
<reference evidence="11" key="1">
    <citation type="submission" date="2025-08" db="UniProtKB">
        <authorList>
            <consortium name="Ensembl"/>
        </authorList>
    </citation>
    <scope>IDENTIFICATION</scope>
</reference>
<evidence type="ECO:0000256" key="6">
    <source>
        <dbReference type="PROSITE-ProRule" id="PRU00024"/>
    </source>
</evidence>
<dbReference type="CDD" id="cd16040">
    <property type="entry name" value="SPRY_PRY_SNTX"/>
    <property type="match status" value="1"/>
</dbReference>
<reference evidence="11" key="2">
    <citation type="submission" date="2025-09" db="UniProtKB">
        <authorList>
            <consortium name="Ensembl"/>
        </authorList>
    </citation>
    <scope>IDENTIFICATION</scope>
</reference>
<dbReference type="Pfam" id="PF25600">
    <property type="entry name" value="TRIM_CC"/>
    <property type="match status" value="1"/>
</dbReference>
<dbReference type="Ensembl" id="ENSNMLT00000019669.1">
    <property type="protein sequence ID" value="ENSNMLP00000017484.1"/>
    <property type="gene ID" value="ENSNMLG00000011560.1"/>
</dbReference>
<dbReference type="InterPro" id="IPR013320">
    <property type="entry name" value="ConA-like_dom_sf"/>
</dbReference>
<keyword evidence="1" id="KW-0399">Innate immunity</keyword>
<dbReference type="PRINTS" id="PR01407">
    <property type="entry name" value="BUTYPHLNCDUF"/>
</dbReference>
<dbReference type="InterPro" id="IPR043136">
    <property type="entry name" value="B30.2/SPRY_sf"/>
</dbReference>
<dbReference type="InterPro" id="IPR001870">
    <property type="entry name" value="B30.2/SPRY"/>
</dbReference>
<keyword evidence="12" id="KW-1185">Reference proteome</keyword>
<dbReference type="CDD" id="cd19769">
    <property type="entry name" value="Bbox2_TRIM16-like"/>
    <property type="match status" value="1"/>
</dbReference>
<evidence type="ECO:0000259" key="8">
    <source>
        <dbReference type="PROSITE" id="PS50089"/>
    </source>
</evidence>
<dbReference type="InterPro" id="IPR003877">
    <property type="entry name" value="SPRY_dom"/>
</dbReference>